<dbReference type="Proteomes" id="UP000076858">
    <property type="component" value="Unassembled WGS sequence"/>
</dbReference>
<dbReference type="AlphaFoldDB" id="A0A165A9K6"/>
<gene>
    <name evidence="2" type="ORF">APZ42_016959</name>
</gene>
<name>A0A165A9K6_9CRUS</name>
<keyword evidence="3" id="KW-1185">Reference proteome</keyword>
<organism evidence="2 3">
    <name type="scientific">Daphnia magna</name>
    <dbReference type="NCBI Taxonomy" id="35525"/>
    <lineage>
        <taxon>Eukaryota</taxon>
        <taxon>Metazoa</taxon>
        <taxon>Ecdysozoa</taxon>
        <taxon>Arthropoda</taxon>
        <taxon>Crustacea</taxon>
        <taxon>Branchiopoda</taxon>
        <taxon>Diplostraca</taxon>
        <taxon>Cladocera</taxon>
        <taxon>Anomopoda</taxon>
        <taxon>Daphniidae</taxon>
        <taxon>Daphnia</taxon>
    </lineage>
</organism>
<evidence type="ECO:0000313" key="3">
    <source>
        <dbReference type="Proteomes" id="UP000076858"/>
    </source>
</evidence>
<proteinExistence type="predicted"/>
<feature type="signal peptide" evidence="1">
    <location>
        <begin position="1"/>
        <end position="29"/>
    </location>
</feature>
<protein>
    <submittedName>
        <fullName evidence="2">Uncharacterized protein</fullName>
    </submittedName>
</protein>
<sequence length="50" mass="5831">MPPETNKPKSQSFNFLRLLLSLAKVCVFASNNFKQEQFLTHRFVLTDKSE</sequence>
<keyword evidence="1" id="KW-0732">Signal</keyword>
<evidence type="ECO:0000313" key="2">
    <source>
        <dbReference type="EMBL" id="KZS17339.1"/>
    </source>
</evidence>
<accession>A0A165A9K6</accession>
<evidence type="ECO:0000256" key="1">
    <source>
        <dbReference type="SAM" id="SignalP"/>
    </source>
</evidence>
<feature type="chain" id="PRO_5007855226" evidence="1">
    <location>
        <begin position="30"/>
        <end position="50"/>
    </location>
</feature>
<reference evidence="2 3" key="1">
    <citation type="submission" date="2016-03" db="EMBL/GenBank/DDBJ databases">
        <title>EvidentialGene: Evidence-directed Construction of Genes on Genomes.</title>
        <authorList>
            <person name="Gilbert D.G."/>
            <person name="Choi J.-H."/>
            <person name="Mockaitis K."/>
            <person name="Colbourne J."/>
            <person name="Pfrender M."/>
        </authorList>
    </citation>
    <scope>NUCLEOTIDE SEQUENCE [LARGE SCALE GENOMIC DNA]</scope>
    <source>
        <strain evidence="2 3">Xinb3</strain>
        <tissue evidence="2">Complete organism</tissue>
    </source>
</reference>
<dbReference type="EMBL" id="LRGB01000642">
    <property type="protein sequence ID" value="KZS17339.1"/>
    <property type="molecule type" value="Genomic_DNA"/>
</dbReference>
<comment type="caution">
    <text evidence="2">The sequence shown here is derived from an EMBL/GenBank/DDBJ whole genome shotgun (WGS) entry which is preliminary data.</text>
</comment>